<reference evidence="1 2" key="1">
    <citation type="journal article" date="2018" name="Microbes Environ.">
        <title>Comparative Genomic Insights into Endofungal Lifestyles of Two Bacterial Endosymbionts, Mycoavidus cysteinexigens and Burkholderia rhizoxinica.</title>
        <authorList>
            <person name="Sharmin D."/>
            <person name="Guo Y."/>
            <person name="Nishizawa T."/>
            <person name="Ohshima S."/>
            <person name="Sato Y."/>
            <person name="Takashima Y."/>
            <person name="Narisawa K."/>
            <person name="Ohta H."/>
        </authorList>
    </citation>
    <scope>NUCLEOTIDE SEQUENCE [LARGE SCALE GENOMIC DNA]</scope>
    <source>
        <strain evidence="1 2">B1-EB</strain>
    </source>
</reference>
<proteinExistence type="predicted"/>
<dbReference type="AlphaFoldDB" id="A0A2Z6EYH5"/>
<gene>
    <name evidence="1" type="ORF">MCB1EB_2034</name>
</gene>
<dbReference type="PANTHER" id="PTHR19879">
    <property type="entry name" value="TRANSCRIPTION INITIATION FACTOR TFIID"/>
    <property type="match status" value="1"/>
</dbReference>
<dbReference type="PANTHER" id="PTHR19879:SF9">
    <property type="entry name" value="TRANSCRIPTION INITIATION FACTOR TFIID SUBUNIT 5"/>
    <property type="match status" value="1"/>
</dbReference>
<dbReference type="InterPro" id="IPR036322">
    <property type="entry name" value="WD40_repeat_dom_sf"/>
</dbReference>
<protein>
    <submittedName>
        <fullName evidence="1">NTPase-like protein</fullName>
    </submittedName>
</protein>
<dbReference type="SMART" id="SM00320">
    <property type="entry name" value="WD40"/>
    <property type="match status" value="5"/>
</dbReference>
<dbReference type="Gene3D" id="2.130.10.10">
    <property type="entry name" value="YVTN repeat-like/Quinoprotein amine dehydrogenase"/>
    <property type="match status" value="2"/>
</dbReference>
<dbReference type="PROSITE" id="PS50082">
    <property type="entry name" value="WD_REPEATS_2"/>
    <property type="match status" value="2"/>
</dbReference>
<sequence length="328" mass="35923">MSLHISSLFQSTYSTLRAYAFNHKAAPHPERASGLGSSLEIRHETGNQVESARRANGPWRQSTLAAQIPLKTEPLASCYSPHATGQAVAEERSDIAKTLQHMYTSGPSRTVENIAPSPNKPWLAAHFGRKIELWSIDSPETETPKLLRVFSGNFENVTSVALSPDSKWLTAGKADGSAQMWSTQTAAPTFKTFSYVPTHRQALNGSSTTNHVAFSPDGKWLLGCNGNVSIWSTTADKPARSCLPLNDPAHAIAFMPNGRLAVRSEDCSVRIYRFTETDELEPLGELENHSQEVKSVAFLQDDEWLTSGSQGDTVKLWAREANADISNL</sequence>
<dbReference type="PROSITE" id="PS50294">
    <property type="entry name" value="WD_REPEATS_REGION"/>
    <property type="match status" value="2"/>
</dbReference>
<dbReference type="RefSeq" id="WP_045364507.1">
    <property type="nucleotide sequence ID" value="NZ_AP018150.1"/>
</dbReference>
<keyword evidence="2" id="KW-1185">Reference proteome</keyword>
<dbReference type="SUPFAM" id="SSF50978">
    <property type="entry name" value="WD40 repeat-like"/>
    <property type="match status" value="1"/>
</dbReference>
<dbReference type="Proteomes" id="UP000282597">
    <property type="component" value="Chromosome"/>
</dbReference>
<evidence type="ECO:0000313" key="2">
    <source>
        <dbReference type="Proteomes" id="UP000282597"/>
    </source>
</evidence>
<name>A0A2Z6EYH5_9BURK</name>
<evidence type="ECO:0000313" key="1">
    <source>
        <dbReference type="EMBL" id="BBE10195.1"/>
    </source>
</evidence>
<organism evidence="1 2">
    <name type="scientific">Mycoavidus cysteinexigens</name>
    <dbReference type="NCBI Taxonomy" id="1553431"/>
    <lineage>
        <taxon>Bacteria</taxon>
        <taxon>Pseudomonadati</taxon>
        <taxon>Pseudomonadota</taxon>
        <taxon>Betaproteobacteria</taxon>
        <taxon>Burkholderiales</taxon>
        <taxon>Burkholderiaceae</taxon>
        <taxon>Mycoavidus</taxon>
    </lineage>
</organism>
<dbReference type="Pfam" id="PF00400">
    <property type="entry name" value="WD40"/>
    <property type="match status" value="3"/>
</dbReference>
<dbReference type="EMBL" id="AP018150">
    <property type="protein sequence ID" value="BBE10195.1"/>
    <property type="molecule type" value="Genomic_DNA"/>
</dbReference>
<accession>A0A2Z6EYH5</accession>
<dbReference type="InterPro" id="IPR001680">
    <property type="entry name" value="WD40_rpt"/>
</dbReference>
<dbReference type="KEGG" id="mcys:MCB1EB_2034"/>
<dbReference type="InterPro" id="IPR015943">
    <property type="entry name" value="WD40/YVTN_repeat-like_dom_sf"/>
</dbReference>